<accession>A0A5D3YPI6</accession>
<reference evidence="2 3" key="1">
    <citation type="submission" date="2019-07" db="EMBL/GenBank/DDBJ databases">
        <title>Genomic Encyclopedia of Archaeal and Bacterial Type Strains, Phase II (KMG-II): from individual species to whole genera.</title>
        <authorList>
            <person name="Goeker M."/>
        </authorList>
    </citation>
    <scope>NUCLEOTIDE SEQUENCE [LARGE SCALE GENOMIC DNA]</scope>
    <source>
        <strain evidence="2 3">DSM 21935</strain>
    </source>
</reference>
<evidence type="ECO:0008006" key="4">
    <source>
        <dbReference type="Google" id="ProtNLM"/>
    </source>
</evidence>
<keyword evidence="1" id="KW-0732">Signal</keyword>
<comment type="caution">
    <text evidence="2">The sequence shown here is derived from an EMBL/GenBank/DDBJ whole genome shotgun (WGS) entry which is preliminary data.</text>
</comment>
<dbReference type="Proteomes" id="UP000324595">
    <property type="component" value="Unassembled WGS sequence"/>
</dbReference>
<proteinExistence type="predicted"/>
<sequence length="181" mass="20143">MKSVQTYLKITAFAFLGVMLFTSLGTAQDRGNKKARTSPNASVSQTIGTTQVSITYGRPSVNEREVFGGLEAYGEVWRTGANESTAITFSDDVMIEGKKVEAGTYSLYTIPRKDTWTIILNSKLSWGTQYDKSKDVLRVKVPSKEASHMEQFLISFHNVTNSSAECVLHWKNTKVPFTIEV</sequence>
<dbReference type="Pfam" id="PF11138">
    <property type="entry name" value="DUF2911"/>
    <property type="match status" value="1"/>
</dbReference>
<feature type="chain" id="PRO_5023094858" description="DUF2911 domain-containing protein" evidence="1">
    <location>
        <begin position="28"/>
        <end position="181"/>
    </location>
</feature>
<protein>
    <recommendedName>
        <fullName evidence="4">DUF2911 domain-containing protein</fullName>
    </recommendedName>
</protein>
<keyword evidence="3" id="KW-1185">Reference proteome</keyword>
<dbReference type="OrthoDB" id="195456at2"/>
<dbReference type="AlphaFoldDB" id="A0A5D3YPI6"/>
<dbReference type="EMBL" id="VNHY01000002">
    <property type="protein sequence ID" value="TYP94089.1"/>
    <property type="molecule type" value="Genomic_DNA"/>
</dbReference>
<dbReference type="RefSeq" id="WP_148899115.1">
    <property type="nucleotide sequence ID" value="NZ_VNHY01000002.1"/>
</dbReference>
<evidence type="ECO:0000313" key="2">
    <source>
        <dbReference type="EMBL" id="TYP94089.1"/>
    </source>
</evidence>
<feature type="signal peptide" evidence="1">
    <location>
        <begin position="1"/>
        <end position="27"/>
    </location>
</feature>
<evidence type="ECO:0000313" key="3">
    <source>
        <dbReference type="Proteomes" id="UP000324595"/>
    </source>
</evidence>
<name>A0A5D3YPI6_9BACT</name>
<dbReference type="InterPro" id="IPR021314">
    <property type="entry name" value="DUF2911"/>
</dbReference>
<evidence type="ECO:0000256" key="1">
    <source>
        <dbReference type="SAM" id="SignalP"/>
    </source>
</evidence>
<gene>
    <name evidence="2" type="ORF">LX73_1813</name>
</gene>
<organism evidence="2 3">
    <name type="scientific">Fodinibius salinus</name>
    <dbReference type="NCBI Taxonomy" id="860790"/>
    <lineage>
        <taxon>Bacteria</taxon>
        <taxon>Pseudomonadati</taxon>
        <taxon>Balneolota</taxon>
        <taxon>Balneolia</taxon>
        <taxon>Balneolales</taxon>
        <taxon>Balneolaceae</taxon>
        <taxon>Fodinibius</taxon>
    </lineage>
</organism>